<dbReference type="InterPro" id="IPR006551">
    <property type="entry name" value="Polynucleotide_phosphatase"/>
</dbReference>
<dbReference type="Pfam" id="PF08645">
    <property type="entry name" value="PNK3P"/>
    <property type="match status" value="1"/>
</dbReference>
<dbReference type="PANTHER" id="PTHR12083:SF9">
    <property type="entry name" value="BIFUNCTIONAL POLYNUCLEOTIDE PHOSPHATASE_KINASE"/>
    <property type="match status" value="1"/>
</dbReference>
<dbReference type="SUPFAM" id="SSF56784">
    <property type="entry name" value="HAD-like"/>
    <property type="match status" value="1"/>
</dbReference>
<proteinExistence type="predicted"/>
<dbReference type="Gene3D" id="3.40.50.300">
    <property type="entry name" value="P-loop containing nucleotide triphosphate hydrolases"/>
    <property type="match status" value="1"/>
</dbReference>
<dbReference type="PANTHER" id="PTHR12083">
    <property type="entry name" value="BIFUNCTIONAL POLYNUCLEOTIDE PHOSPHATASE/KINASE"/>
    <property type="match status" value="1"/>
</dbReference>
<dbReference type="InterPro" id="IPR013954">
    <property type="entry name" value="PNK3P"/>
</dbReference>
<protein>
    <recommendedName>
        <fullName evidence="4">Polynucleotide kinase 3'-phosphatase</fullName>
    </recommendedName>
</protein>
<evidence type="ECO:0000256" key="1">
    <source>
        <dbReference type="SAM" id="MobiDB-lite"/>
    </source>
</evidence>
<dbReference type="RefSeq" id="XP_031027936.1">
    <property type="nucleotide sequence ID" value="XM_031166130.1"/>
</dbReference>
<dbReference type="Proteomes" id="UP000319731">
    <property type="component" value="Unassembled WGS sequence"/>
</dbReference>
<dbReference type="STRING" id="1806994.A0A507CFE6"/>
<evidence type="ECO:0008006" key="4">
    <source>
        <dbReference type="Google" id="ProtNLM"/>
    </source>
</evidence>
<gene>
    <name evidence="2" type="ORF">SmJEL517_g00200</name>
</gene>
<dbReference type="AlphaFoldDB" id="A0A507CFE6"/>
<dbReference type="NCBIfam" id="TIGR01662">
    <property type="entry name" value="HAD-SF-IIIA"/>
    <property type="match status" value="1"/>
</dbReference>
<dbReference type="GO" id="GO:0003690">
    <property type="term" value="F:double-stranded DNA binding"/>
    <property type="evidence" value="ECO:0007669"/>
    <property type="project" value="TreeGrafter"/>
</dbReference>
<dbReference type="InterPro" id="IPR023214">
    <property type="entry name" value="HAD_sf"/>
</dbReference>
<name>A0A507CFE6_9FUNG</name>
<dbReference type="GO" id="GO:0046404">
    <property type="term" value="F:ATP-dependent polydeoxyribonucleotide 5'-hydroxyl-kinase activity"/>
    <property type="evidence" value="ECO:0007669"/>
    <property type="project" value="TreeGrafter"/>
</dbReference>
<dbReference type="GO" id="GO:0006281">
    <property type="term" value="P:DNA repair"/>
    <property type="evidence" value="ECO:0007669"/>
    <property type="project" value="TreeGrafter"/>
</dbReference>
<dbReference type="InterPro" id="IPR027417">
    <property type="entry name" value="P-loop_NTPase"/>
</dbReference>
<sequence>MKNKADSEAPSESASKKAKIESPTKVHPFFIKKTSISTQSVAEASDPNEVQWRKKDTLLIGKFGLTKPGSKIAAFDFDSTLVTVNGKHVWPKGGDDWKLFHATVPTKLQELHENGFAIVIISNQGSHAADKKGAKEAVFKSRVTHFAKAAQVPLTVIVAQDYDYYRKPLLGGWEHFIETHNITEIDKTLSFFVGDAAGRPASTSSKKDFSDSDLKFAMNLGIQFHVPESFFMKHPPPIFPPFEFDPKLLVDLKVPAVEPDGEIADGSGGQQELVLFCGSPACGKTSFYKKHFQSVGHLHVNQDTLKTRSKCLAVAKAALLEGKSCVIDNTNAEIATRKLYIDLARSISDTIRIRLFHFVSSAALCSHNNVFRACKGVAKLLPTIAFSSYASRYQAPTVSEGFTEIRNVNFVPRFESEADRQRYMLWHI</sequence>
<dbReference type="InterPro" id="IPR006549">
    <property type="entry name" value="HAD-SF_hydro_IIIA"/>
</dbReference>
<dbReference type="EMBL" id="QEAO01000001">
    <property type="protein sequence ID" value="TPX38221.1"/>
    <property type="molecule type" value="Genomic_DNA"/>
</dbReference>
<evidence type="ECO:0000313" key="2">
    <source>
        <dbReference type="EMBL" id="TPX38221.1"/>
    </source>
</evidence>
<dbReference type="NCBIfam" id="TIGR01664">
    <property type="entry name" value="DNA-3'-Pase"/>
    <property type="match status" value="1"/>
</dbReference>
<dbReference type="GO" id="GO:0046403">
    <property type="term" value="F:polynucleotide 3'-phosphatase activity"/>
    <property type="evidence" value="ECO:0007669"/>
    <property type="project" value="TreeGrafter"/>
</dbReference>
<organism evidence="2 3">
    <name type="scientific">Synchytrium microbalum</name>
    <dbReference type="NCBI Taxonomy" id="1806994"/>
    <lineage>
        <taxon>Eukaryota</taxon>
        <taxon>Fungi</taxon>
        <taxon>Fungi incertae sedis</taxon>
        <taxon>Chytridiomycota</taxon>
        <taxon>Chytridiomycota incertae sedis</taxon>
        <taxon>Chytridiomycetes</taxon>
        <taxon>Synchytriales</taxon>
        <taxon>Synchytriaceae</taxon>
        <taxon>Synchytrium</taxon>
    </lineage>
</organism>
<reference evidence="2 3" key="1">
    <citation type="journal article" date="2019" name="Sci. Rep.">
        <title>Comparative genomics of chytrid fungi reveal insights into the obligate biotrophic and pathogenic lifestyle of Synchytrium endobioticum.</title>
        <authorList>
            <person name="van de Vossenberg B.T.L.H."/>
            <person name="Warris S."/>
            <person name="Nguyen H.D.T."/>
            <person name="van Gent-Pelzer M.P.E."/>
            <person name="Joly D.L."/>
            <person name="van de Geest H.C."/>
            <person name="Bonants P.J.M."/>
            <person name="Smith D.S."/>
            <person name="Levesque C.A."/>
            <person name="van der Lee T.A.J."/>
        </authorList>
    </citation>
    <scope>NUCLEOTIDE SEQUENCE [LARGE SCALE GENOMIC DNA]</scope>
    <source>
        <strain evidence="2 3">JEL517</strain>
    </source>
</reference>
<dbReference type="SUPFAM" id="SSF52540">
    <property type="entry name" value="P-loop containing nucleoside triphosphate hydrolases"/>
    <property type="match status" value="1"/>
</dbReference>
<dbReference type="InterPro" id="IPR036412">
    <property type="entry name" value="HAD-like_sf"/>
</dbReference>
<dbReference type="GeneID" id="42001427"/>
<accession>A0A507CFE6</accession>
<comment type="caution">
    <text evidence="2">The sequence shown here is derived from an EMBL/GenBank/DDBJ whole genome shotgun (WGS) entry which is preliminary data.</text>
</comment>
<dbReference type="OrthoDB" id="19045at2759"/>
<keyword evidence="3" id="KW-1185">Reference proteome</keyword>
<dbReference type="FunFam" id="3.40.50.300:FF:000737">
    <property type="entry name" value="Bifunctional polynucleotide phosphatase/kinase"/>
    <property type="match status" value="1"/>
</dbReference>
<feature type="region of interest" description="Disordered" evidence="1">
    <location>
        <begin position="1"/>
        <end position="22"/>
    </location>
</feature>
<dbReference type="Gene3D" id="3.40.50.1000">
    <property type="entry name" value="HAD superfamily/HAD-like"/>
    <property type="match status" value="1"/>
</dbReference>
<evidence type="ECO:0000313" key="3">
    <source>
        <dbReference type="Proteomes" id="UP000319731"/>
    </source>
</evidence>
<dbReference type="Pfam" id="PF13671">
    <property type="entry name" value="AAA_33"/>
    <property type="match status" value="1"/>
</dbReference>